<dbReference type="AlphaFoldDB" id="A0A822YLJ8"/>
<dbReference type="Proteomes" id="UP000607653">
    <property type="component" value="Unassembled WGS sequence"/>
</dbReference>
<keyword evidence="3" id="KW-1185">Reference proteome</keyword>
<accession>A0A822YLJ8</accession>
<feature type="signal peptide" evidence="1">
    <location>
        <begin position="1"/>
        <end position="29"/>
    </location>
</feature>
<sequence>MLSKSSSKGLKKSTSTVLLLALTIPLAIGQHIERVGIIDVHHHSRAVSGVSWSCEKLTFQDDFIFS</sequence>
<dbReference type="EMBL" id="DUZY01000003">
    <property type="protein sequence ID" value="DAD31776.1"/>
    <property type="molecule type" value="Genomic_DNA"/>
</dbReference>
<reference evidence="2 3" key="1">
    <citation type="journal article" date="2020" name="Mol. Biol. Evol.">
        <title>Distinct Expression and Methylation Patterns for Genes with Different Fates following a Single Whole-Genome Duplication in Flowering Plants.</title>
        <authorList>
            <person name="Shi T."/>
            <person name="Rahmani R.S."/>
            <person name="Gugger P.F."/>
            <person name="Wang M."/>
            <person name="Li H."/>
            <person name="Zhang Y."/>
            <person name="Li Z."/>
            <person name="Wang Q."/>
            <person name="Van de Peer Y."/>
            <person name="Marchal K."/>
            <person name="Chen J."/>
        </authorList>
    </citation>
    <scope>NUCLEOTIDE SEQUENCE [LARGE SCALE GENOMIC DNA]</scope>
    <source>
        <tissue evidence="2">Leaf</tissue>
    </source>
</reference>
<feature type="chain" id="PRO_5032283591" evidence="1">
    <location>
        <begin position="30"/>
        <end position="66"/>
    </location>
</feature>
<evidence type="ECO:0000256" key="1">
    <source>
        <dbReference type="SAM" id="SignalP"/>
    </source>
</evidence>
<gene>
    <name evidence="2" type="ORF">HUJ06_010627</name>
</gene>
<name>A0A822YLJ8_NELNU</name>
<keyword evidence="1" id="KW-0732">Signal</keyword>
<protein>
    <submittedName>
        <fullName evidence="2">Uncharacterized protein</fullName>
    </submittedName>
</protein>
<organism evidence="2 3">
    <name type="scientific">Nelumbo nucifera</name>
    <name type="common">Sacred lotus</name>
    <dbReference type="NCBI Taxonomy" id="4432"/>
    <lineage>
        <taxon>Eukaryota</taxon>
        <taxon>Viridiplantae</taxon>
        <taxon>Streptophyta</taxon>
        <taxon>Embryophyta</taxon>
        <taxon>Tracheophyta</taxon>
        <taxon>Spermatophyta</taxon>
        <taxon>Magnoliopsida</taxon>
        <taxon>Proteales</taxon>
        <taxon>Nelumbonaceae</taxon>
        <taxon>Nelumbo</taxon>
    </lineage>
</organism>
<evidence type="ECO:0000313" key="3">
    <source>
        <dbReference type="Proteomes" id="UP000607653"/>
    </source>
</evidence>
<comment type="caution">
    <text evidence="2">The sequence shown here is derived from an EMBL/GenBank/DDBJ whole genome shotgun (WGS) entry which is preliminary data.</text>
</comment>
<evidence type="ECO:0000313" key="2">
    <source>
        <dbReference type="EMBL" id="DAD31776.1"/>
    </source>
</evidence>
<proteinExistence type="predicted"/>